<comment type="caution">
    <text evidence="4">The sequence shown here is derived from an EMBL/GenBank/DDBJ whole genome shotgun (WGS) entry which is preliminary data.</text>
</comment>
<gene>
    <name evidence="4" type="ORF">IHE71_18355</name>
</gene>
<feature type="compositionally biased region" description="Low complexity" evidence="1">
    <location>
        <begin position="138"/>
        <end position="147"/>
    </location>
</feature>
<evidence type="ECO:0000313" key="4">
    <source>
        <dbReference type="EMBL" id="MBE1877653.1"/>
    </source>
</evidence>
<feature type="signal peptide" evidence="3">
    <location>
        <begin position="1"/>
        <end position="28"/>
    </location>
</feature>
<accession>A0ABR9N1Y3</accession>
<name>A0ABR9N1Y3_9MICO</name>
<keyword evidence="2" id="KW-0812">Transmembrane</keyword>
<keyword evidence="5" id="KW-1185">Reference proteome</keyword>
<evidence type="ECO:0000313" key="5">
    <source>
        <dbReference type="Proteomes" id="UP000625527"/>
    </source>
</evidence>
<keyword evidence="2" id="KW-0472">Membrane</keyword>
<keyword evidence="3" id="KW-0732">Signal</keyword>
<proteinExistence type="predicted"/>
<feature type="chain" id="PRO_5045873146" evidence="3">
    <location>
        <begin position="29"/>
        <end position="289"/>
    </location>
</feature>
<feature type="compositionally biased region" description="Low complexity" evidence="1">
    <location>
        <begin position="47"/>
        <end position="56"/>
    </location>
</feature>
<reference evidence="4 5" key="1">
    <citation type="submission" date="2020-10" db="EMBL/GenBank/DDBJ databases">
        <title>Myceligenerans pegani sp. nov., an endophytic actinomycete isolated from Peganum harmala L. in Xinjiang, China.</title>
        <authorList>
            <person name="Xin L."/>
        </authorList>
    </citation>
    <scope>NUCLEOTIDE SEQUENCE [LARGE SCALE GENOMIC DNA]</scope>
    <source>
        <strain evidence="4 5">TRM65318</strain>
    </source>
</reference>
<sequence>MRVRHLRLAGVLLAGAALALGPAGAGHAADAEDGETDTGISVTIPSTAPTDDPTGDPTGGPTGDPTRGPGAGPDPSDGPGGGNGAGGGTGTGGAPGGGDPGGPGSPGDTPGGGSGDPTGGPDAPGDGGTTDPEECEPAEPAVPQEPATDGDDATLDDDVHLAGDEVVATGNGFGDRERVQAVLFTEPQVVRTVRADAKGVVDAALEIPDETPPGPRALQLTGWCGQIALAEVLVGSPGGEATGLSIPAWAWWTGGGVGLAGLGAGGWYVLRLMRAPGAGLPVGDAGVAA</sequence>
<dbReference type="RefSeq" id="WP_192864211.1">
    <property type="nucleotide sequence ID" value="NZ_JADAQT010000105.1"/>
</dbReference>
<keyword evidence="2" id="KW-1133">Transmembrane helix</keyword>
<evidence type="ECO:0000256" key="3">
    <source>
        <dbReference type="SAM" id="SignalP"/>
    </source>
</evidence>
<evidence type="ECO:0000256" key="2">
    <source>
        <dbReference type="SAM" id="Phobius"/>
    </source>
</evidence>
<feature type="compositionally biased region" description="Low complexity" evidence="1">
    <location>
        <begin position="63"/>
        <end position="77"/>
    </location>
</feature>
<organism evidence="4 5">
    <name type="scientific">Myceligenerans pegani</name>
    <dbReference type="NCBI Taxonomy" id="2776917"/>
    <lineage>
        <taxon>Bacteria</taxon>
        <taxon>Bacillati</taxon>
        <taxon>Actinomycetota</taxon>
        <taxon>Actinomycetes</taxon>
        <taxon>Micrococcales</taxon>
        <taxon>Promicromonosporaceae</taxon>
        <taxon>Myceligenerans</taxon>
    </lineage>
</organism>
<feature type="region of interest" description="Disordered" evidence="1">
    <location>
        <begin position="24"/>
        <end position="157"/>
    </location>
</feature>
<evidence type="ECO:0000256" key="1">
    <source>
        <dbReference type="SAM" id="MobiDB-lite"/>
    </source>
</evidence>
<feature type="compositionally biased region" description="Gly residues" evidence="1">
    <location>
        <begin position="78"/>
        <end position="118"/>
    </location>
</feature>
<dbReference type="Proteomes" id="UP000625527">
    <property type="component" value="Unassembled WGS sequence"/>
</dbReference>
<protein>
    <submittedName>
        <fullName evidence="4">Uncharacterized protein</fullName>
    </submittedName>
</protein>
<feature type="transmembrane region" description="Helical" evidence="2">
    <location>
        <begin position="249"/>
        <end position="270"/>
    </location>
</feature>
<dbReference type="EMBL" id="JADAQT010000105">
    <property type="protein sequence ID" value="MBE1877653.1"/>
    <property type="molecule type" value="Genomic_DNA"/>
</dbReference>